<evidence type="ECO:0000256" key="5">
    <source>
        <dbReference type="ARBA" id="ARBA00041564"/>
    </source>
</evidence>
<dbReference type="KEGG" id="sace:GIY23_20830"/>
<dbReference type="GO" id="GO:0008909">
    <property type="term" value="F:isochorismate synthase activity"/>
    <property type="evidence" value="ECO:0007669"/>
    <property type="project" value="UniProtKB-EC"/>
</dbReference>
<comment type="similarity">
    <text evidence="2">Belongs to the isochorismate synthase family.</text>
</comment>
<reference evidence="8" key="1">
    <citation type="submission" date="2019-11" db="EMBL/GenBank/DDBJ databases">
        <title>The complete genome sequence of Saccharopolyspora sp. E2A.</title>
        <authorList>
            <person name="Zhang G."/>
        </authorList>
    </citation>
    <scope>NUCLEOTIDE SEQUENCE [LARGE SCALE GENOMIC DNA]</scope>
    <source>
        <strain evidence="8">E2A</strain>
    </source>
</reference>
<evidence type="ECO:0000313" key="8">
    <source>
        <dbReference type="Proteomes" id="UP000371041"/>
    </source>
</evidence>
<feature type="domain" description="Chorismate-utilising enzyme C-terminal" evidence="6">
    <location>
        <begin position="127"/>
        <end position="382"/>
    </location>
</feature>
<dbReference type="EC" id="5.4.4.2" evidence="3"/>
<evidence type="ECO:0000259" key="6">
    <source>
        <dbReference type="Pfam" id="PF00425"/>
    </source>
</evidence>
<comment type="catalytic activity">
    <reaction evidence="1">
        <text>chorismate = isochorismate</text>
        <dbReference type="Rhea" id="RHEA:18985"/>
        <dbReference type="ChEBI" id="CHEBI:29748"/>
        <dbReference type="ChEBI" id="CHEBI:29780"/>
        <dbReference type="EC" id="5.4.4.2"/>
    </reaction>
</comment>
<dbReference type="AlphaFoldDB" id="A0A5Q3QGT8"/>
<evidence type="ECO:0000256" key="1">
    <source>
        <dbReference type="ARBA" id="ARBA00000799"/>
    </source>
</evidence>
<dbReference type="InterPro" id="IPR005801">
    <property type="entry name" value="ADC_synthase"/>
</dbReference>
<dbReference type="InterPro" id="IPR004561">
    <property type="entry name" value="IsoChor_synthase"/>
</dbReference>
<dbReference type="EMBL" id="CP045929">
    <property type="protein sequence ID" value="QGK72454.1"/>
    <property type="molecule type" value="Genomic_DNA"/>
</dbReference>
<organism evidence="7 8">
    <name type="scientific">Allosaccharopolyspora coralli</name>
    <dbReference type="NCBI Taxonomy" id="2665642"/>
    <lineage>
        <taxon>Bacteria</taxon>
        <taxon>Bacillati</taxon>
        <taxon>Actinomycetota</taxon>
        <taxon>Actinomycetes</taxon>
        <taxon>Pseudonocardiales</taxon>
        <taxon>Pseudonocardiaceae</taxon>
        <taxon>Allosaccharopolyspora</taxon>
    </lineage>
</organism>
<evidence type="ECO:0000256" key="2">
    <source>
        <dbReference type="ARBA" id="ARBA00005297"/>
    </source>
</evidence>
<protein>
    <recommendedName>
        <fullName evidence="3">isochorismate synthase</fullName>
        <ecNumber evidence="3">5.4.4.2</ecNumber>
    </recommendedName>
    <alternativeName>
        <fullName evidence="5">Isochorismate mutase</fullName>
    </alternativeName>
</protein>
<dbReference type="SUPFAM" id="SSF56322">
    <property type="entry name" value="ADC synthase"/>
    <property type="match status" value="1"/>
</dbReference>
<dbReference type="PANTHER" id="PTHR42839:SF2">
    <property type="entry name" value="ISOCHORISMATE SYNTHASE ENTC"/>
    <property type="match status" value="1"/>
</dbReference>
<evidence type="ECO:0000313" key="7">
    <source>
        <dbReference type="EMBL" id="QGK72454.1"/>
    </source>
</evidence>
<gene>
    <name evidence="7" type="ORF">GIY23_20830</name>
</gene>
<keyword evidence="4 7" id="KW-0413">Isomerase</keyword>
<dbReference type="PANTHER" id="PTHR42839">
    <property type="entry name" value="ISOCHORISMATE SYNTHASE ENTC"/>
    <property type="match status" value="1"/>
</dbReference>
<dbReference type="Proteomes" id="UP000371041">
    <property type="component" value="Chromosome"/>
</dbReference>
<dbReference type="Gene3D" id="3.60.120.10">
    <property type="entry name" value="Anthranilate synthase"/>
    <property type="match status" value="1"/>
</dbReference>
<evidence type="ECO:0000256" key="4">
    <source>
        <dbReference type="ARBA" id="ARBA00023235"/>
    </source>
</evidence>
<name>A0A5Q3QGT8_9PSEU</name>
<keyword evidence="8" id="KW-1185">Reference proteome</keyword>
<dbReference type="Pfam" id="PF00425">
    <property type="entry name" value="Chorismate_bind"/>
    <property type="match status" value="1"/>
</dbReference>
<evidence type="ECO:0000256" key="3">
    <source>
        <dbReference type="ARBA" id="ARBA00012824"/>
    </source>
</evidence>
<proteinExistence type="inferred from homology"/>
<accession>A0A5Q3QGT8</accession>
<dbReference type="NCBIfam" id="TIGR00543">
    <property type="entry name" value="isochor_syn"/>
    <property type="match status" value="1"/>
</dbReference>
<sequence>MLDLLPEKATTCWLKHGDGLVGWGEAARHDTKGGDRFADLEAWWRDFTAGLVVDDEVRVPGTGPVAFSSLAFADEPGNSSAVVPRVIVGSRNGVRWITTIGDTGEEPVTPVREPGTVRYSDGLLSAAGYRTAVEEAVRRMRAGSDVRKVVLAHDLLATTSEPLDPRFVLGNLAARYPSCWTFAVDGVLGATPELLLRRTGNEVRSRVLAGTSWPHDEVSADDLAGELLSSGKNRAEHGYAVDSLAESLSGFCDEMSVPDEPTVLRLRNVLHLASDVHGRLAGSEPASLLEMLDAVHPTAAVGGTPTPEAVRMISELEGMDRGRYAGPVGWLDGEGNGEFGLALRCAQVRDSEDGPSQVRLFAGCGIVSDSDPEQEVAEAEAKLLPVREALEGVQ</sequence>
<dbReference type="InterPro" id="IPR015890">
    <property type="entry name" value="Chorismate_C"/>
</dbReference>